<feature type="transmembrane region" description="Helical" evidence="1">
    <location>
        <begin position="194"/>
        <end position="215"/>
    </location>
</feature>
<gene>
    <name evidence="3" type="ORF">AL072_30860</name>
</gene>
<dbReference type="AlphaFoldDB" id="A0AAC8ZWX8"/>
<organism evidence="3 4">
    <name type="scientific">Azospirillum thiophilum</name>
    <dbReference type="NCBI Taxonomy" id="528244"/>
    <lineage>
        <taxon>Bacteria</taxon>
        <taxon>Pseudomonadati</taxon>
        <taxon>Pseudomonadota</taxon>
        <taxon>Alphaproteobacteria</taxon>
        <taxon>Rhodospirillales</taxon>
        <taxon>Azospirillaceae</taxon>
        <taxon>Azospirillum</taxon>
    </lineage>
</organism>
<dbReference type="Proteomes" id="UP000069935">
    <property type="component" value="Chromosome 6"/>
</dbReference>
<feature type="transmembrane region" description="Helical" evidence="1">
    <location>
        <begin position="34"/>
        <end position="50"/>
    </location>
</feature>
<reference evidence="4" key="1">
    <citation type="submission" date="2015-08" db="EMBL/GenBank/DDBJ databases">
        <title>Complete Genome Sequence of Azospirillum thiophilum BV-S.</title>
        <authorList>
            <person name="Fomenkov A."/>
            <person name="Vincze T."/>
            <person name="Grabovich M."/>
            <person name="Dubinina G."/>
            <person name="Orlova M."/>
            <person name="Belousova E."/>
            <person name="Roberts R.J."/>
        </authorList>
    </citation>
    <scope>NUCLEOTIDE SEQUENCE [LARGE SCALE GENOMIC DNA]</scope>
    <source>
        <strain evidence="4">BV-S</strain>
    </source>
</reference>
<keyword evidence="1" id="KW-0472">Membrane</keyword>
<dbReference type="Pfam" id="PF14358">
    <property type="entry name" value="DUF4405"/>
    <property type="match status" value="1"/>
</dbReference>
<evidence type="ECO:0000256" key="1">
    <source>
        <dbReference type="SAM" id="Phobius"/>
    </source>
</evidence>
<dbReference type="KEGG" id="ati:AL072_30860"/>
<feature type="transmembrane region" description="Helical" evidence="1">
    <location>
        <begin position="9"/>
        <end position="28"/>
    </location>
</feature>
<dbReference type="RefSeq" id="WP_045584783.1">
    <property type="nucleotide sequence ID" value="NZ_CP012406.1"/>
</dbReference>
<evidence type="ECO:0000313" key="4">
    <source>
        <dbReference type="Proteomes" id="UP000069935"/>
    </source>
</evidence>
<dbReference type="EMBL" id="CP012406">
    <property type="protein sequence ID" value="ALG75310.1"/>
    <property type="molecule type" value="Genomic_DNA"/>
</dbReference>
<feature type="domain" description="Flavinylation-associated cytochrome" evidence="2">
    <location>
        <begin position="73"/>
        <end position="130"/>
    </location>
</feature>
<evidence type="ECO:0000259" key="2">
    <source>
        <dbReference type="Pfam" id="PF14358"/>
    </source>
</evidence>
<proteinExistence type="predicted"/>
<dbReference type="InterPro" id="IPR025517">
    <property type="entry name" value="DUF4405"/>
</dbReference>
<keyword evidence="1" id="KW-0812">Transmembrane</keyword>
<protein>
    <recommendedName>
        <fullName evidence="2">Flavinylation-associated cytochrome domain-containing protein</fullName>
    </recommendedName>
</protein>
<evidence type="ECO:0000313" key="3">
    <source>
        <dbReference type="EMBL" id="ALG75310.1"/>
    </source>
</evidence>
<accession>A0AAC8ZWX8</accession>
<feature type="transmembrane region" description="Helical" evidence="1">
    <location>
        <begin position="71"/>
        <end position="91"/>
    </location>
</feature>
<keyword evidence="1" id="KW-1133">Transmembrane helix</keyword>
<name>A0AAC8ZWX8_9PROT</name>
<feature type="transmembrane region" description="Helical" evidence="1">
    <location>
        <begin position="152"/>
        <end position="174"/>
    </location>
</feature>
<keyword evidence="4" id="KW-1185">Reference proteome</keyword>
<sequence length="228" mass="25295">MSSVLLLRLAFDLSAAGLLLFGFTYWWLGNTAHELAGTAMFLLLIVHNLFNRRFYGTIGQTRRTMRPLFNVAVTLALLVAMVVLLVTSVLISDALSGVMSSFGGFTVRQIHTLAAYWALVIVAVHLGLRWPLIMSVTRAVFGISKPNAVRTWVLRLIAGATAVHGIWSSFELGIGTKLAMQVTLDWWNFEQSVAGFFVHSVAVAGLYMFVTYYAVKWLHRRKQAAVTT</sequence>
<reference evidence="3 4" key="2">
    <citation type="journal article" date="2016" name="Genome Announc.">
        <title>Complete Genome Sequence of a Strain of Azospirillum thiophilum Isolated from a Sulfide Spring.</title>
        <authorList>
            <person name="Fomenkov A."/>
            <person name="Vincze T."/>
            <person name="Grabovich M."/>
            <person name="Anton B.P."/>
            <person name="Dubinina G."/>
            <person name="Orlova M."/>
            <person name="Belousova E."/>
            <person name="Roberts R.J."/>
        </authorList>
    </citation>
    <scope>NUCLEOTIDE SEQUENCE [LARGE SCALE GENOMIC DNA]</scope>
    <source>
        <strain evidence="3 4">BV-S</strain>
    </source>
</reference>
<feature type="transmembrane region" description="Helical" evidence="1">
    <location>
        <begin position="111"/>
        <end position="132"/>
    </location>
</feature>